<evidence type="ECO:0000256" key="1">
    <source>
        <dbReference type="ARBA" id="ARBA00001974"/>
    </source>
</evidence>
<comment type="cofactor">
    <cofactor evidence="1">
        <name>FAD</name>
        <dbReference type="ChEBI" id="CHEBI:57692"/>
    </cofactor>
</comment>
<dbReference type="GeneID" id="105112113"/>
<dbReference type="FunFam" id="3.30.43.10:FF:000004">
    <property type="entry name" value="Berberine bridge enzyme-like 15"/>
    <property type="match status" value="1"/>
</dbReference>
<dbReference type="InterPro" id="IPR016169">
    <property type="entry name" value="FAD-bd_PCMH_sub2"/>
</dbReference>
<dbReference type="Pfam" id="PF08031">
    <property type="entry name" value="BBE"/>
    <property type="match status" value="1"/>
</dbReference>
<feature type="signal peptide" evidence="8">
    <location>
        <begin position="1"/>
        <end position="24"/>
    </location>
</feature>
<dbReference type="InterPro" id="IPR012951">
    <property type="entry name" value="BBE"/>
</dbReference>
<dbReference type="InterPro" id="IPR006094">
    <property type="entry name" value="Oxid_FAD_bind_N"/>
</dbReference>
<keyword evidence="3" id="KW-0285">Flavoprotein</keyword>
<dbReference type="GO" id="GO:0071949">
    <property type="term" value="F:FAD binding"/>
    <property type="evidence" value="ECO:0007669"/>
    <property type="project" value="InterPro"/>
</dbReference>
<evidence type="ECO:0000256" key="8">
    <source>
        <dbReference type="SAM" id="SignalP"/>
    </source>
</evidence>
<reference evidence="11" key="1">
    <citation type="submission" date="2025-08" db="UniProtKB">
        <authorList>
            <consortium name="RefSeq"/>
        </authorList>
    </citation>
    <scope>IDENTIFICATION</scope>
</reference>
<comment type="similarity">
    <text evidence="2">Belongs to the oxygen-dependent FAD-linked oxidoreductase family.</text>
</comment>
<keyword evidence="4 8" id="KW-0732">Signal</keyword>
<sequence>MACSGSSILLFFVFLFLHPSLLLSLPIQDSFLQCLSKNSEFSFPFSTIFYTPKNSSYTTILQSSAQNPRFTTPSLPKPEFIFTPLQESHIQAAVICSKQLGIHLRVLSGGHDYEGLSYVSEIEKPFIVVNLANLRSISVDIDDNSAWVQAGATIGELYYRISERSKNHGFPAGICPTVGVGGHIAGGGYGPIFRKYGLAADNVIDARIIDAHGRVLDRKAMGKDLFWAIRGGGGGSFGIITAWKVKVVPVPPTVTFFEVSKTLEQGAIKLLCKWQQIADKLDEDLYLQVVIRLANASDKGKRTVSTTYKALFLGGATRLLHVMQESLPELGLTRKDCMESSWIDSMLYEAYLPNNTSPEILLERKNLFKNYFKIKSDYAKELISETALEGLFEMLLTSEESPRIILVPYGGVMSKISESQTPYPHRKGNLFLIAYMSSWKDVSENAAKHIDWIKKVYEYMTPYVSMNPREAYANYRDLDLGMNNRTRPIVEESSAWGTKYFKDNFYRLVRVKTRVDPDNFFRHEQSIPPAITSIRKRIKG</sequence>
<evidence type="ECO:0000256" key="6">
    <source>
        <dbReference type="ARBA" id="ARBA00023157"/>
    </source>
</evidence>
<accession>A0AAJ6X5D7</accession>
<evidence type="ECO:0000256" key="5">
    <source>
        <dbReference type="ARBA" id="ARBA00022827"/>
    </source>
</evidence>
<evidence type="ECO:0000256" key="3">
    <source>
        <dbReference type="ARBA" id="ARBA00022630"/>
    </source>
</evidence>
<gene>
    <name evidence="11" type="primary">LOC105112113</name>
</gene>
<dbReference type="AlphaFoldDB" id="A0AAJ6X5D7"/>
<evidence type="ECO:0000256" key="2">
    <source>
        <dbReference type="ARBA" id="ARBA00005466"/>
    </source>
</evidence>
<evidence type="ECO:0000313" key="10">
    <source>
        <dbReference type="Proteomes" id="UP000694918"/>
    </source>
</evidence>
<dbReference type="PANTHER" id="PTHR32448">
    <property type="entry name" value="OS08G0158400 PROTEIN"/>
    <property type="match status" value="1"/>
</dbReference>
<dbReference type="Gene3D" id="3.30.43.10">
    <property type="entry name" value="Uridine Diphospho-n-acetylenolpyruvylglucosamine Reductase, domain 2"/>
    <property type="match status" value="1"/>
</dbReference>
<dbReference type="PROSITE" id="PS51387">
    <property type="entry name" value="FAD_PCMH"/>
    <property type="match status" value="1"/>
</dbReference>
<dbReference type="GO" id="GO:1901696">
    <property type="term" value="P:cannabinoid biosynthetic process"/>
    <property type="evidence" value="ECO:0007669"/>
    <property type="project" value="UniProtKB-ARBA"/>
</dbReference>
<proteinExistence type="inferred from homology"/>
<protein>
    <submittedName>
        <fullName evidence="11">Tetrahydrocannabinolic acid synthase-like</fullName>
    </submittedName>
</protein>
<dbReference type="InterPro" id="IPR036318">
    <property type="entry name" value="FAD-bd_PCMH-like_sf"/>
</dbReference>
<dbReference type="Pfam" id="PF01565">
    <property type="entry name" value="FAD_binding_4"/>
    <property type="match status" value="1"/>
</dbReference>
<dbReference type="InterPro" id="IPR016166">
    <property type="entry name" value="FAD-bd_PCMH"/>
</dbReference>
<evidence type="ECO:0000256" key="4">
    <source>
        <dbReference type="ARBA" id="ARBA00022729"/>
    </source>
</evidence>
<keyword evidence="6" id="KW-1015">Disulfide bond</keyword>
<dbReference type="RefSeq" id="XP_011006004.1">
    <property type="nucleotide sequence ID" value="XM_011007702.1"/>
</dbReference>
<keyword evidence="5" id="KW-0274">FAD</keyword>
<name>A0AAJ6X5D7_POPEU</name>
<feature type="chain" id="PRO_5042468435" evidence="8">
    <location>
        <begin position="25"/>
        <end position="540"/>
    </location>
</feature>
<dbReference type="Proteomes" id="UP000694918">
    <property type="component" value="Unplaced"/>
</dbReference>
<organism evidence="10 11">
    <name type="scientific">Populus euphratica</name>
    <name type="common">Euphrates poplar</name>
    <dbReference type="NCBI Taxonomy" id="75702"/>
    <lineage>
        <taxon>Eukaryota</taxon>
        <taxon>Viridiplantae</taxon>
        <taxon>Streptophyta</taxon>
        <taxon>Embryophyta</taxon>
        <taxon>Tracheophyta</taxon>
        <taxon>Spermatophyta</taxon>
        <taxon>Magnoliopsida</taxon>
        <taxon>eudicotyledons</taxon>
        <taxon>Gunneridae</taxon>
        <taxon>Pentapetalae</taxon>
        <taxon>rosids</taxon>
        <taxon>fabids</taxon>
        <taxon>Malpighiales</taxon>
        <taxon>Salicaceae</taxon>
        <taxon>Saliceae</taxon>
        <taxon>Populus</taxon>
    </lineage>
</organism>
<keyword evidence="7" id="KW-0325">Glycoprotein</keyword>
<dbReference type="Gene3D" id="3.30.465.10">
    <property type="match status" value="1"/>
</dbReference>
<keyword evidence="10" id="KW-1185">Reference proteome</keyword>
<dbReference type="GO" id="GO:0016491">
    <property type="term" value="F:oxidoreductase activity"/>
    <property type="evidence" value="ECO:0007669"/>
    <property type="project" value="InterPro"/>
</dbReference>
<dbReference type="SUPFAM" id="SSF56176">
    <property type="entry name" value="FAD-binding/transporter-associated domain-like"/>
    <property type="match status" value="1"/>
</dbReference>
<dbReference type="InterPro" id="IPR016167">
    <property type="entry name" value="FAD-bd_PCMH_sub1"/>
</dbReference>
<dbReference type="Gene3D" id="3.40.462.20">
    <property type="match status" value="1"/>
</dbReference>
<dbReference type="KEGG" id="peu:105112113"/>
<evidence type="ECO:0000313" key="11">
    <source>
        <dbReference type="RefSeq" id="XP_011006004.1"/>
    </source>
</evidence>
<evidence type="ECO:0000256" key="7">
    <source>
        <dbReference type="ARBA" id="ARBA00023180"/>
    </source>
</evidence>
<feature type="domain" description="FAD-binding PCMH-type" evidence="9">
    <location>
        <begin position="74"/>
        <end position="250"/>
    </location>
</feature>
<evidence type="ECO:0000259" key="9">
    <source>
        <dbReference type="PROSITE" id="PS51387"/>
    </source>
</evidence>